<dbReference type="EMBL" id="JAUSUG010000018">
    <property type="protein sequence ID" value="MDQ0256665.1"/>
    <property type="molecule type" value="Genomic_DNA"/>
</dbReference>
<feature type="domain" description="NapC/NirT cytochrome c N-terminal" evidence="9">
    <location>
        <begin position="36"/>
        <end position="174"/>
    </location>
</feature>
<dbReference type="InterPro" id="IPR051829">
    <property type="entry name" value="Multiheme_Cytochr_ET"/>
</dbReference>
<evidence type="ECO:0000256" key="8">
    <source>
        <dbReference type="SAM" id="Phobius"/>
    </source>
</evidence>
<keyword evidence="6" id="KW-0249">Electron transport</keyword>
<keyword evidence="5" id="KW-0732">Signal</keyword>
<evidence type="ECO:0000256" key="2">
    <source>
        <dbReference type="ARBA" id="ARBA00022448"/>
    </source>
</evidence>
<dbReference type="SUPFAM" id="SSF48695">
    <property type="entry name" value="Multiheme cytochromes"/>
    <property type="match status" value="1"/>
</dbReference>
<gene>
    <name evidence="10" type="ORF">J2S74_004087</name>
</gene>
<keyword evidence="2" id="KW-0813">Transport</keyword>
<dbReference type="InterPro" id="IPR036280">
    <property type="entry name" value="Multihaem_cyt_sf"/>
</dbReference>
<keyword evidence="3" id="KW-0349">Heme</keyword>
<keyword evidence="8" id="KW-0812">Transmembrane</keyword>
<proteinExistence type="predicted"/>
<evidence type="ECO:0000259" key="9">
    <source>
        <dbReference type="Pfam" id="PF03264"/>
    </source>
</evidence>
<dbReference type="Proteomes" id="UP001230005">
    <property type="component" value="Unassembled WGS sequence"/>
</dbReference>
<comment type="caution">
    <text evidence="10">The sequence shown here is derived from an EMBL/GenBank/DDBJ whole genome shotgun (WGS) entry which is preliminary data.</text>
</comment>
<dbReference type="Gene3D" id="1.10.3820.10">
    <property type="entry name" value="Di-heme elbow motif domain"/>
    <property type="match status" value="1"/>
</dbReference>
<evidence type="ECO:0000313" key="11">
    <source>
        <dbReference type="Proteomes" id="UP001230005"/>
    </source>
</evidence>
<sequence length="428" mass="49278">MSENERKETEKVRLRDKIKNLWRKIDWRNPLHRWQLAFFIIVFLVLAFGGSYGALKATGTNQFCASCHVHPPEAISHELTTHKELYCTDCHVEPGLDNYLMSKVAASPKMYKVTLGEIPDPIFMKKEPIPNVTCQECHSQNRNVTASGDLIVNHNGHIDEGILCVTCHSGVAHGKVVERGLNESKDFDYWTEENGEEIISTEYTRPNMGTCIDCHIRYNEGETPWEDKYYSLSFPPDHEKNQSMAIYEVFERIKEQRENPKENQISMECATCHLEIDIPENHYKKNFVNNHGDDAVNAFDSCMTCHDQGKWQKNINQQSYTILFDSKQPNLEHYTPDVYVVQSLSKENSFCFSCHEERPDSHQTSSYWLTGHAKEVDSRQDVNRCLVCHDFDEAEDIVIEETDLVNLNITAPTNVTCGYCHRTGLDVE</sequence>
<dbReference type="RefSeq" id="WP_307329155.1">
    <property type="nucleotide sequence ID" value="NZ_JAUSUG010000018.1"/>
</dbReference>
<keyword evidence="4" id="KW-0479">Metal-binding</keyword>
<dbReference type="Pfam" id="PF03264">
    <property type="entry name" value="Cytochrom_NNT"/>
    <property type="match status" value="1"/>
</dbReference>
<keyword evidence="11" id="KW-1185">Reference proteome</keyword>
<dbReference type="PANTHER" id="PTHR35038">
    <property type="entry name" value="DISSIMILATORY SULFITE REDUCTASE SIRA"/>
    <property type="match status" value="1"/>
</dbReference>
<evidence type="ECO:0000256" key="1">
    <source>
        <dbReference type="ARBA" id="ARBA00004196"/>
    </source>
</evidence>
<dbReference type="InterPro" id="IPR038266">
    <property type="entry name" value="NapC/NirT_cytc_sf"/>
</dbReference>
<evidence type="ECO:0000256" key="3">
    <source>
        <dbReference type="ARBA" id="ARBA00022617"/>
    </source>
</evidence>
<feature type="transmembrane region" description="Helical" evidence="8">
    <location>
        <begin position="36"/>
        <end position="55"/>
    </location>
</feature>
<protein>
    <submittedName>
        <fullName evidence="10">Cytochrome c-type protein NapC</fullName>
    </submittedName>
</protein>
<accession>A0ABT9ZZJ6</accession>
<name>A0ABT9ZZJ6_9BACI</name>
<organism evidence="10 11">
    <name type="scientific">Evansella vedderi</name>
    <dbReference type="NCBI Taxonomy" id="38282"/>
    <lineage>
        <taxon>Bacteria</taxon>
        <taxon>Bacillati</taxon>
        <taxon>Bacillota</taxon>
        <taxon>Bacilli</taxon>
        <taxon>Bacillales</taxon>
        <taxon>Bacillaceae</taxon>
        <taxon>Evansella</taxon>
    </lineage>
</organism>
<evidence type="ECO:0000256" key="5">
    <source>
        <dbReference type="ARBA" id="ARBA00022729"/>
    </source>
</evidence>
<evidence type="ECO:0000256" key="4">
    <source>
        <dbReference type="ARBA" id="ARBA00022723"/>
    </source>
</evidence>
<keyword evidence="7" id="KW-0408">Iron</keyword>
<comment type="subcellular location">
    <subcellularLocation>
        <location evidence="1">Cell envelope</location>
    </subcellularLocation>
</comment>
<evidence type="ECO:0000256" key="6">
    <source>
        <dbReference type="ARBA" id="ARBA00022982"/>
    </source>
</evidence>
<reference evidence="10 11" key="1">
    <citation type="submission" date="2023-07" db="EMBL/GenBank/DDBJ databases">
        <title>Genomic Encyclopedia of Type Strains, Phase IV (KMG-IV): sequencing the most valuable type-strain genomes for metagenomic binning, comparative biology and taxonomic classification.</title>
        <authorList>
            <person name="Goeker M."/>
        </authorList>
    </citation>
    <scope>NUCLEOTIDE SEQUENCE [LARGE SCALE GENOMIC DNA]</scope>
    <source>
        <strain evidence="10 11">DSM 9768</strain>
    </source>
</reference>
<dbReference type="InterPro" id="IPR005126">
    <property type="entry name" value="NapC/NirT_cyt_c_N"/>
</dbReference>
<evidence type="ECO:0000313" key="10">
    <source>
        <dbReference type="EMBL" id="MDQ0256665.1"/>
    </source>
</evidence>
<evidence type="ECO:0000256" key="7">
    <source>
        <dbReference type="ARBA" id="ARBA00023004"/>
    </source>
</evidence>
<keyword evidence="8" id="KW-1133">Transmembrane helix</keyword>
<keyword evidence="8" id="KW-0472">Membrane</keyword>
<dbReference type="Gene3D" id="3.90.10.10">
    <property type="entry name" value="Cytochrome C3"/>
    <property type="match status" value="1"/>
</dbReference>